<name>F7XKM8_METZD</name>
<dbReference type="InterPro" id="IPR036739">
    <property type="entry name" value="SLC41_membr_dom_sf"/>
</dbReference>
<protein>
    <recommendedName>
        <fullName evidence="11">Magnesium transporter MgtE</fullName>
    </recommendedName>
</protein>
<dbReference type="InterPro" id="IPR006667">
    <property type="entry name" value="SLC41_membr_dom"/>
</dbReference>
<feature type="domain" description="CBS" evidence="12">
    <location>
        <begin position="102"/>
        <end position="158"/>
    </location>
</feature>
<dbReference type="GO" id="GO:0015095">
    <property type="term" value="F:magnesium ion transmembrane transporter activity"/>
    <property type="evidence" value="ECO:0007669"/>
    <property type="project" value="InterPro"/>
</dbReference>
<dbReference type="NCBIfam" id="TIGR00400">
    <property type="entry name" value="mgtE"/>
    <property type="match status" value="1"/>
</dbReference>
<dbReference type="SUPFAM" id="SSF54631">
    <property type="entry name" value="CBS-domain pair"/>
    <property type="match status" value="1"/>
</dbReference>
<evidence type="ECO:0000256" key="3">
    <source>
        <dbReference type="ARBA" id="ARBA00022448"/>
    </source>
</evidence>
<evidence type="ECO:0000256" key="2">
    <source>
        <dbReference type="ARBA" id="ARBA00009749"/>
    </source>
</evidence>
<evidence type="ECO:0000313" key="13">
    <source>
        <dbReference type="EMBL" id="AEH60633.1"/>
    </source>
</evidence>
<dbReference type="Gene3D" id="1.10.357.20">
    <property type="entry name" value="SLC41 divalent cation transporters, integral membrane domain"/>
    <property type="match status" value="1"/>
</dbReference>
<evidence type="ECO:0000256" key="9">
    <source>
        <dbReference type="ARBA" id="ARBA00023167"/>
    </source>
</evidence>
<evidence type="ECO:0000256" key="11">
    <source>
        <dbReference type="RuleBase" id="RU362011"/>
    </source>
</evidence>
<dbReference type="Proteomes" id="UP000006622">
    <property type="component" value="Chromosome"/>
</dbReference>
<accession>F7XKM8</accession>
<organism evidence="13 14">
    <name type="scientific">Methanosalsum zhilinae (strain DSM 4017 / NBRC 107636 / OCM 62 / WeN5)</name>
    <name type="common">Methanohalophilus zhilinae</name>
    <dbReference type="NCBI Taxonomy" id="679901"/>
    <lineage>
        <taxon>Archaea</taxon>
        <taxon>Methanobacteriati</taxon>
        <taxon>Methanobacteriota</taxon>
        <taxon>Stenosarchaea group</taxon>
        <taxon>Methanomicrobia</taxon>
        <taxon>Methanosarcinales</taxon>
        <taxon>Methanosarcinaceae</taxon>
        <taxon>Methanosalsum</taxon>
    </lineage>
</organism>
<dbReference type="GO" id="GO:0005886">
    <property type="term" value="C:plasma membrane"/>
    <property type="evidence" value="ECO:0007669"/>
    <property type="project" value="UniProtKB-SubCell"/>
</dbReference>
<feature type="transmembrane region" description="Helical" evidence="11">
    <location>
        <begin position="293"/>
        <end position="319"/>
    </location>
</feature>
<evidence type="ECO:0000256" key="8">
    <source>
        <dbReference type="ARBA" id="ARBA00023136"/>
    </source>
</evidence>
<dbReference type="PROSITE" id="PS51371">
    <property type="entry name" value="CBS"/>
    <property type="match status" value="2"/>
</dbReference>
<reference evidence="13" key="1">
    <citation type="submission" date="2010-07" db="EMBL/GenBank/DDBJ databases">
        <title>The complete genome of Methanosalsum zhilinae DSM 4017.</title>
        <authorList>
            <consortium name="US DOE Joint Genome Institute (JGI-PGF)"/>
            <person name="Lucas S."/>
            <person name="Copeland A."/>
            <person name="Lapidus A."/>
            <person name="Glavina del Rio T."/>
            <person name="Dalin E."/>
            <person name="Tice H."/>
            <person name="Bruce D."/>
            <person name="Goodwin L."/>
            <person name="Pitluck S."/>
            <person name="Kyrpides N."/>
            <person name="Mavromatis K."/>
            <person name="Ovchinnikova G."/>
            <person name="Daligault H."/>
            <person name="Detter J.C."/>
            <person name="Han C."/>
            <person name="Tapia R."/>
            <person name="Larimer F."/>
            <person name="Land M."/>
            <person name="Hauser L."/>
            <person name="Markowitz V."/>
            <person name="Cheng J.-F."/>
            <person name="Hugenholtz P."/>
            <person name="Woyke T."/>
            <person name="Wu D."/>
            <person name="Spring S."/>
            <person name="Schueler E."/>
            <person name="Brambilla E."/>
            <person name="Klenk H.-P."/>
            <person name="Eisen J.A."/>
        </authorList>
    </citation>
    <scope>NUCLEOTIDE SEQUENCE</scope>
    <source>
        <strain evidence="13">DSM 4017</strain>
    </source>
</reference>
<dbReference type="GO" id="GO:0046872">
    <property type="term" value="F:metal ion binding"/>
    <property type="evidence" value="ECO:0007669"/>
    <property type="project" value="UniProtKB-KW"/>
</dbReference>
<dbReference type="CDD" id="cd04606">
    <property type="entry name" value="CBS_pair_Mg_transporter"/>
    <property type="match status" value="1"/>
</dbReference>
<comment type="subunit">
    <text evidence="11">Homodimer.</text>
</comment>
<keyword evidence="11" id="KW-0479">Metal-binding</keyword>
<dbReference type="Pfam" id="PF00571">
    <property type="entry name" value="CBS"/>
    <property type="match status" value="2"/>
</dbReference>
<keyword evidence="8 11" id="KW-0472">Membrane</keyword>
<dbReference type="HOGENOM" id="CLU_037408_2_1_2"/>
<feature type="transmembrane region" description="Helical" evidence="11">
    <location>
        <begin position="192"/>
        <end position="209"/>
    </location>
</feature>
<dbReference type="Gene3D" id="3.10.580.10">
    <property type="entry name" value="CBS-domain"/>
    <property type="match status" value="1"/>
</dbReference>
<feature type="transmembrane region" description="Helical" evidence="11">
    <location>
        <begin position="215"/>
        <end position="236"/>
    </location>
</feature>
<dbReference type="AlphaFoldDB" id="F7XKM8"/>
<keyword evidence="9" id="KW-0486">Methionine biosynthesis</keyword>
<proteinExistence type="inferred from homology"/>
<dbReference type="SUPFAM" id="SSF161093">
    <property type="entry name" value="MgtE membrane domain-like"/>
    <property type="match status" value="1"/>
</dbReference>
<evidence type="ECO:0000256" key="6">
    <source>
        <dbReference type="ARBA" id="ARBA00022842"/>
    </source>
</evidence>
<dbReference type="InterPro" id="IPR006669">
    <property type="entry name" value="MgtE_transporter"/>
</dbReference>
<feature type="domain" description="CBS" evidence="12">
    <location>
        <begin position="36"/>
        <end position="100"/>
    </location>
</feature>
<feature type="transmembrane region" description="Helical" evidence="11">
    <location>
        <begin position="268"/>
        <end position="287"/>
    </location>
</feature>
<keyword evidence="11" id="KW-1003">Cell membrane</keyword>
<keyword evidence="14" id="KW-1185">Reference proteome</keyword>
<keyword evidence="10" id="KW-0129">CBS domain</keyword>
<gene>
    <name evidence="13" type="ordered locus">Mzhil_0769</name>
</gene>
<sequence>MINDCHQDASDKLNLGGVCMDEDYDTIHANLVKDVMDEIYFAVNEENTIEDTISQFRHYRPEAEETTIYYVYVTDNDGHLIGVMSLRDLLNARGDIPVSRVMKTSIITLKEDEDVEIAAREMSDLPYRALPVVNWDDRLVGVVRSEEMLDVVEEEASEDIFKSAGMVFSDAEVSRSYAILESSAFDILRIRLPWLMFALAGGLIAGVVIEGYEATLGTVIALAFFLPVIMDMGGNVGTQASTIFVRGLAVGHIDDKNAIRHFISEGKVGLMIGLVVGIIGGLVAYLWQGMIELAIVIFLTLLSVCLLASIIGFIIPWIVNKVGYDPAAVSDPMITTVKDVTALIIYFGLAALFIPALI</sequence>
<evidence type="ECO:0000256" key="4">
    <source>
        <dbReference type="ARBA" id="ARBA00022605"/>
    </source>
</evidence>
<evidence type="ECO:0000256" key="5">
    <source>
        <dbReference type="ARBA" id="ARBA00022692"/>
    </source>
</evidence>
<dbReference type="InterPro" id="IPR046342">
    <property type="entry name" value="CBS_dom_sf"/>
</dbReference>
<keyword evidence="4" id="KW-0028">Amino-acid biosynthesis</keyword>
<evidence type="ECO:0000256" key="10">
    <source>
        <dbReference type="PROSITE-ProRule" id="PRU00703"/>
    </source>
</evidence>
<dbReference type="EMBL" id="CP002101">
    <property type="protein sequence ID" value="AEH60633.1"/>
    <property type="molecule type" value="Genomic_DNA"/>
</dbReference>
<dbReference type="SMART" id="SM00116">
    <property type="entry name" value="CBS"/>
    <property type="match status" value="2"/>
</dbReference>
<evidence type="ECO:0000256" key="7">
    <source>
        <dbReference type="ARBA" id="ARBA00022989"/>
    </source>
</evidence>
<keyword evidence="7 11" id="KW-1133">Transmembrane helix</keyword>
<dbReference type="PANTHER" id="PTHR41394:SF5">
    <property type="entry name" value="SLC41A_MGTE INTEGRAL MEMBRANE DOMAIN-CONTAINING PROTEIN"/>
    <property type="match status" value="1"/>
</dbReference>
<evidence type="ECO:0000256" key="1">
    <source>
        <dbReference type="ARBA" id="ARBA00004141"/>
    </source>
</evidence>
<comment type="similarity">
    <text evidence="2 11">Belongs to the SLC41A transporter family.</text>
</comment>
<comment type="function">
    <text evidence="11">Acts as a magnesium transporter.</text>
</comment>
<dbReference type="GO" id="GO:0009086">
    <property type="term" value="P:methionine biosynthetic process"/>
    <property type="evidence" value="ECO:0007669"/>
    <property type="project" value="UniProtKB-KW"/>
</dbReference>
<feature type="transmembrane region" description="Helical" evidence="11">
    <location>
        <begin position="340"/>
        <end position="357"/>
    </location>
</feature>
<dbReference type="KEGG" id="mzh:Mzhil_0769"/>
<keyword evidence="6 11" id="KW-0460">Magnesium</keyword>
<evidence type="ECO:0000313" key="14">
    <source>
        <dbReference type="Proteomes" id="UP000006622"/>
    </source>
</evidence>
<dbReference type="InterPro" id="IPR000644">
    <property type="entry name" value="CBS_dom"/>
</dbReference>
<dbReference type="Pfam" id="PF01769">
    <property type="entry name" value="MgtE"/>
    <property type="match status" value="1"/>
</dbReference>
<comment type="subcellular location">
    <subcellularLocation>
        <location evidence="11">Cell membrane</location>
        <topology evidence="11">Multi-pass membrane protein</topology>
    </subcellularLocation>
    <subcellularLocation>
        <location evidence="1">Membrane</location>
        <topology evidence="1">Multi-pass membrane protein</topology>
    </subcellularLocation>
</comment>
<dbReference type="PANTHER" id="PTHR41394">
    <property type="entry name" value="MAGNESIUM TRANSPORTER MGTE"/>
    <property type="match status" value="1"/>
</dbReference>
<keyword evidence="5 11" id="KW-0812">Transmembrane</keyword>
<keyword evidence="3 11" id="KW-0813">Transport</keyword>
<evidence type="ECO:0000259" key="12">
    <source>
        <dbReference type="PROSITE" id="PS51371"/>
    </source>
</evidence>